<proteinExistence type="inferred from homology"/>
<evidence type="ECO:0000256" key="2">
    <source>
        <dbReference type="ARBA" id="ARBA00005464"/>
    </source>
</evidence>
<dbReference type="EMBL" id="CP053085">
    <property type="protein sequence ID" value="QJR34459.1"/>
    <property type="molecule type" value="Genomic_DNA"/>
</dbReference>
<dbReference type="KEGG" id="ggr:HKW67_02440"/>
<evidence type="ECO:0000256" key="5">
    <source>
        <dbReference type="ARBA" id="ARBA00023110"/>
    </source>
</evidence>
<accession>A0A6M4IKR5</accession>
<dbReference type="Proteomes" id="UP000500938">
    <property type="component" value="Chromosome"/>
</dbReference>
<evidence type="ECO:0000256" key="4">
    <source>
        <dbReference type="ARBA" id="ARBA00016902"/>
    </source>
</evidence>
<feature type="domain" description="Trigger factor C-terminal" evidence="11">
    <location>
        <begin position="261"/>
        <end position="407"/>
    </location>
</feature>
<evidence type="ECO:0000259" key="10">
    <source>
        <dbReference type="Pfam" id="PF05697"/>
    </source>
</evidence>
<feature type="domain" description="Trigger factor ribosome-binding bacterial" evidence="10">
    <location>
        <begin position="6"/>
        <end position="146"/>
    </location>
</feature>
<dbReference type="InterPro" id="IPR008880">
    <property type="entry name" value="Trigger_fac_C"/>
</dbReference>
<dbReference type="GO" id="GO:0051083">
    <property type="term" value="P:'de novo' cotranslational protein folding"/>
    <property type="evidence" value="ECO:0007669"/>
    <property type="project" value="TreeGrafter"/>
</dbReference>
<evidence type="ECO:0000256" key="6">
    <source>
        <dbReference type="ARBA" id="ARBA00023186"/>
    </source>
</evidence>
<dbReference type="AlphaFoldDB" id="A0A6M4IKR5"/>
<keyword evidence="9" id="KW-0131">Cell cycle</keyword>
<dbReference type="Gene3D" id="1.10.3120.10">
    <property type="entry name" value="Trigger factor, C-terminal domain"/>
    <property type="match status" value="1"/>
</dbReference>
<reference evidence="12 13" key="1">
    <citation type="submission" date="2020-05" db="EMBL/GenBank/DDBJ databases">
        <title>Complete genome sequence of Gemmatimonas greenlandica TET16.</title>
        <authorList>
            <person name="Zeng Y."/>
        </authorList>
    </citation>
    <scope>NUCLEOTIDE SEQUENCE [LARGE SCALE GENOMIC DNA]</scope>
    <source>
        <strain evidence="12 13">TET16</strain>
    </source>
</reference>
<keyword evidence="5 9" id="KW-0697">Rotamase</keyword>
<dbReference type="GO" id="GO:0015031">
    <property type="term" value="P:protein transport"/>
    <property type="evidence" value="ECO:0007669"/>
    <property type="project" value="UniProtKB-UniRule"/>
</dbReference>
<dbReference type="PANTHER" id="PTHR30560:SF3">
    <property type="entry name" value="TRIGGER FACTOR-LIKE PROTEIN TIG, CHLOROPLASTIC"/>
    <property type="match status" value="1"/>
</dbReference>
<comment type="subcellular location">
    <subcellularLocation>
        <location evidence="9">Cytoplasm</location>
    </subcellularLocation>
    <text evidence="9">About half TF is bound to the ribosome near the polypeptide exit tunnel while the other half is free in the cytoplasm.</text>
</comment>
<evidence type="ECO:0000256" key="7">
    <source>
        <dbReference type="ARBA" id="ARBA00023235"/>
    </source>
</evidence>
<comment type="function">
    <text evidence="9">Involved in protein export. Acts as a chaperone by maintaining the newly synthesized protein in an open conformation. Functions as a peptidyl-prolyl cis-trans isomerase.</text>
</comment>
<dbReference type="GO" id="GO:0003755">
    <property type="term" value="F:peptidyl-prolyl cis-trans isomerase activity"/>
    <property type="evidence" value="ECO:0007669"/>
    <property type="project" value="UniProtKB-UniRule"/>
</dbReference>
<keyword evidence="9" id="KW-0963">Cytoplasm</keyword>
<evidence type="ECO:0000259" key="11">
    <source>
        <dbReference type="Pfam" id="PF05698"/>
    </source>
</evidence>
<keyword evidence="6 9" id="KW-0143">Chaperone</keyword>
<dbReference type="SUPFAM" id="SSF102735">
    <property type="entry name" value="Trigger factor ribosome-binding domain"/>
    <property type="match status" value="1"/>
</dbReference>
<dbReference type="InterPro" id="IPR046357">
    <property type="entry name" value="PPIase_dom_sf"/>
</dbReference>
<dbReference type="GO" id="GO:0043335">
    <property type="term" value="P:protein unfolding"/>
    <property type="evidence" value="ECO:0007669"/>
    <property type="project" value="TreeGrafter"/>
</dbReference>
<evidence type="ECO:0000256" key="3">
    <source>
        <dbReference type="ARBA" id="ARBA00013194"/>
    </source>
</evidence>
<dbReference type="PIRSF" id="PIRSF003095">
    <property type="entry name" value="Trigger_factor"/>
    <property type="match status" value="1"/>
</dbReference>
<sequence>MTITITPTESAGVSRRMQISVPADTVASYEEKAARKYATQARIPGFRPGKAPAAMVRKRYAAEVRQEAIELAMNDAFREAVEREGLKLAAQPHVHDLKAEPGQPLEFELHCEVRPELALEKLEGFTVTRRDSIVTDDLIEEQIEKIREQKADWAPVEDKPAPGDMVTVMLSTADADGSLPEGKEYRLVLGGGQAIAGIEELIMETAPGGTTERQVRWPEDFPDESQRGSTKLVRVVLTDVKRKSLPALDDAFARELGDFDTVQILRDAVRTDMGEHSKREADAEVRGQIIDQIVEANPFDVPKAWVMQLVDGYMQMYGVPEAEKQRFTQEFIPMAERQVRRDLIIDTIAERESLTASASAVDARIEELAKARNVDPGQVYAQLQKSGRLQEIERELTEDRVFGWLLEKNPVTTA</sequence>
<dbReference type="GO" id="GO:0044183">
    <property type="term" value="F:protein folding chaperone"/>
    <property type="evidence" value="ECO:0007669"/>
    <property type="project" value="TreeGrafter"/>
</dbReference>
<evidence type="ECO:0000256" key="1">
    <source>
        <dbReference type="ARBA" id="ARBA00000971"/>
    </source>
</evidence>
<protein>
    <recommendedName>
        <fullName evidence="4 9">Trigger factor</fullName>
        <shortName evidence="9">TF</shortName>
        <ecNumber evidence="3 9">5.2.1.8</ecNumber>
    </recommendedName>
    <alternativeName>
        <fullName evidence="8 9">PPIase</fullName>
    </alternativeName>
</protein>
<dbReference type="SUPFAM" id="SSF54534">
    <property type="entry name" value="FKBP-like"/>
    <property type="match status" value="1"/>
</dbReference>
<dbReference type="GO" id="GO:0005737">
    <property type="term" value="C:cytoplasm"/>
    <property type="evidence" value="ECO:0007669"/>
    <property type="project" value="UniProtKB-SubCell"/>
</dbReference>
<dbReference type="InterPro" id="IPR036611">
    <property type="entry name" value="Trigger_fac_ribosome-bd_sf"/>
</dbReference>
<evidence type="ECO:0000313" key="13">
    <source>
        <dbReference type="Proteomes" id="UP000500938"/>
    </source>
</evidence>
<evidence type="ECO:0000256" key="8">
    <source>
        <dbReference type="ARBA" id="ARBA00029986"/>
    </source>
</evidence>
<dbReference type="NCBIfam" id="TIGR00115">
    <property type="entry name" value="tig"/>
    <property type="match status" value="1"/>
</dbReference>
<dbReference type="HAMAP" id="MF_00303">
    <property type="entry name" value="Trigger_factor_Tig"/>
    <property type="match status" value="1"/>
</dbReference>
<dbReference type="GO" id="GO:0051301">
    <property type="term" value="P:cell division"/>
    <property type="evidence" value="ECO:0007669"/>
    <property type="project" value="UniProtKB-KW"/>
</dbReference>
<comment type="similarity">
    <text evidence="2 9">Belongs to the FKBP-type PPIase family. Tig subfamily.</text>
</comment>
<keyword evidence="9" id="KW-0132">Cell division</keyword>
<dbReference type="SUPFAM" id="SSF109998">
    <property type="entry name" value="Triger factor/SurA peptide-binding domain-like"/>
    <property type="match status" value="1"/>
</dbReference>
<dbReference type="GO" id="GO:0043022">
    <property type="term" value="F:ribosome binding"/>
    <property type="evidence" value="ECO:0007669"/>
    <property type="project" value="TreeGrafter"/>
</dbReference>
<dbReference type="Gene3D" id="3.10.50.40">
    <property type="match status" value="1"/>
</dbReference>
<dbReference type="PANTHER" id="PTHR30560">
    <property type="entry name" value="TRIGGER FACTOR CHAPERONE AND PEPTIDYL-PROLYL CIS/TRANS ISOMERASE"/>
    <property type="match status" value="1"/>
</dbReference>
<dbReference type="EC" id="5.2.1.8" evidence="3 9"/>
<organism evidence="12 13">
    <name type="scientific">Gemmatimonas groenlandica</name>
    <dbReference type="NCBI Taxonomy" id="2732249"/>
    <lineage>
        <taxon>Bacteria</taxon>
        <taxon>Pseudomonadati</taxon>
        <taxon>Gemmatimonadota</taxon>
        <taxon>Gemmatimonadia</taxon>
        <taxon>Gemmatimonadales</taxon>
        <taxon>Gemmatimonadaceae</taxon>
        <taxon>Gemmatimonas</taxon>
    </lineage>
</organism>
<dbReference type="RefSeq" id="WP_171223886.1">
    <property type="nucleotide sequence ID" value="NZ_CP053085.1"/>
</dbReference>
<gene>
    <name evidence="9 12" type="primary">tig</name>
    <name evidence="12" type="ORF">HKW67_02440</name>
</gene>
<dbReference type="InterPro" id="IPR005215">
    <property type="entry name" value="Trig_fac"/>
</dbReference>
<dbReference type="Pfam" id="PF05697">
    <property type="entry name" value="Trigger_N"/>
    <property type="match status" value="1"/>
</dbReference>
<dbReference type="Gene3D" id="3.30.70.1050">
    <property type="entry name" value="Trigger factor ribosome-binding domain"/>
    <property type="match status" value="1"/>
</dbReference>
<comment type="domain">
    <text evidence="9">Consists of 3 domains; the N-terminus binds the ribosome, the middle domain has PPIase activity, while the C-terminus has intrinsic chaperone activity on its own.</text>
</comment>
<dbReference type="InterPro" id="IPR008881">
    <property type="entry name" value="Trigger_fac_ribosome-bd_bac"/>
</dbReference>
<dbReference type="InterPro" id="IPR027304">
    <property type="entry name" value="Trigger_fact/SurA_dom_sf"/>
</dbReference>
<evidence type="ECO:0000256" key="9">
    <source>
        <dbReference type="HAMAP-Rule" id="MF_00303"/>
    </source>
</evidence>
<dbReference type="InterPro" id="IPR037041">
    <property type="entry name" value="Trigger_fac_C_sf"/>
</dbReference>
<keyword evidence="13" id="KW-1185">Reference proteome</keyword>
<dbReference type="Pfam" id="PF05698">
    <property type="entry name" value="Trigger_C"/>
    <property type="match status" value="1"/>
</dbReference>
<keyword evidence="7 9" id="KW-0413">Isomerase</keyword>
<name>A0A6M4IKR5_9BACT</name>
<comment type="catalytic activity">
    <reaction evidence="1 9">
        <text>[protein]-peptidylproline (omega=180) = [protein]-peptidylproline (omega=0)</text>
        <dbReference type="Rhea" id="RHEA:16237"/>
        <dbReference type="Rhea" id="RHEA-COMP:10747"/>
        <dbReference type="Rhea" id="RHEA-COMP:10748"/>
        <dbReference type="ChEBI" id="CHEBI:83833"/>
        <dbReference type="ChEBI" id="CHEBI:83834"/>
        <dbReference type="EC" id="5.2.1.8"/>
    </reaction>
</comment>
<evidence type="ECO:0000313" key="12">
    <source>
        <dbReference type="EMBL" id="QJR34459.1"/>
    </source>
</evidence>